<evidence type="ECO:0000256" key="1">
    <source>
        <dbReference type="ARBA" id="ARBA00005005"/>
    </source>
</evidence>
<evidence type="ECO:0000256" key="5">
    <source>
        <dbReference type="ARBA" id="ARBA00048999"/>
    </source>
</evidence>
<comment type="catalytic activity">
    <reaction evidence="4">
        <text>choline + acetyl-CoA = acetylcholine + CoA</text>
        <dbReference type="Rhea" id="RHEA:18821"/>
        <dbReference type="ChEBI" id="CHEBI:15354"/>
        <dbReference type="ChEBI" id="CHEBI:15355"/>
        <dbReference type="ChEBI" id="CHEBI:57287"/>
        <dbReference type="ChEBI" id="CHEBI:57288"/>
        <dbReference type="EC" id="2.3.1.6"/>
    </reaction>
</comment>
<reference evidence="7 8" key="1">
    <citation type="submission" date="2021-04" db="EMBL/GenBank/DDBJ databases">
        <authorList>
            <person name="Bliznina A."/>
        </authorList>
    </citation>
    <scope>NUCLEOTIDE SEQUENCE [LARGE SCALE GENOMIC DNA]</scope>
</reference>
<dbReference type="PANTHER" id="PTHR22589:SF14">
    <property type="entry name" value="CHOLINE O-ACETYLTRANSFERASE"/>
    <property type="match status" value="1"/>
</dbReference>
<comment type="pathway">
    <text evidence="1">Lipid metabolism; fatty acid beta-oxidation.</text>
</comment>
<evidence type="ECO:0000256" key="2">
    <source>
        <dbReference type="ARBA" id="ARBA00023315"/>
    </source>
</evidence>
<dbReference type="Gene3D" id="1.10.275.20">
    <property type="entry name" value="Choline/Carnitine o-acyltransferase"/>
    <property type="match status" value="1"/>
</dbReference>
<dbReference type="Pfam" id="PF00755">
    <property type="entry name" value="Carn_acyltransf"/>
    <property type="match status" value="1"/>
</dbReference>
<dbReference type="InterPro" id="IPR042572">
    <property type="entry name" value="Carn_acyl_trans_N"/>
</dbReference>
<comment type="function">
    <text evidence="3">Catalyzes the reversible synthesis of acetylcholine (ACh) from acetyl CoA and choline at cholinergic synapses.</text>
</comment>
<keyword evidence="2" id="KW-0808">Transferase</keyword>
<comment type="catalytic activity">
    <reaction evidence="5">
        <text>4,8-dimethylnonanoyl-CoA + (R)-carnitine = O-4,8-dimethylnonanoyl-(R)-carnitine + CoA</text>
        <dbReference type="Rhea" id="RHEA:44860"/>
        <dbReference type="ChEBI" id="CHEBI:16347"/>
        <dbReference type="ChEBI" id="CHEBI:57287"/>
        <dbReference type="ChEBI" id="CHEBI:77061"/>
        <dbReference type="ChEBI" id="CHEBI:84654"/>
    </reaction>
</comment>
<keyword evidence="2" id="KW-0012">Acyltransferase</keyword>
<keyword evidence="8" id="KW-1185">Reference proteome</keyword>
<gene>
    <name evidence="7" type="ORF">OKIOD_LOCUS14339</name>
</gene>
<name>A0ABN7T538_OIKDI</name>
<dbReference type="SUPFAM" id="SSF52777">
    <property type="entry name" value="CoA-dependent acyltransferases"/>
    <property type="match status" value="1"/>
</dbReference>
<feature type="domain" description="Choline/carnitine acyltransferase" evidence="6">
    <location>
        <begin position="31"/>
        <end position="175"/>
    </location>
</feature>
<evidence type="ECO:0000256" key="3">
    <source>
        <dbReference type="ARBA" id="ARBA00037088"/>
    </source>
</evidence>
<evidence type="ECO:0000256" key="4">
    <source>
        <dbReference type="ARBA" id="ARBA00048143"/>
    </source>
</evidence>
<evidence type="ECO:0000313" key="8">
    <source>
        <dbReference type="Proteomes" id="UP001158576"/>
    </source>
</evidence>
<dbReference type="PANTHER" id="PTHR22589">
    <property type="entry name" value="CARNITINE O-ACYLTRANSFERASE"/>
    <property type="match status" value="1"/>
</dbReference>
<protein>
    <submittedName>
        <fullName evidence="7">Oidioi.mRNA.OKI2018_I69.chr2.g5574.t1.cds</fullName>
    </submittedName>
</protein>
<dbReference type="InterPro" id="IPR039551">
    <property type="entry name" value="Cho/carn_acyl_trans"/>
</dbReference>
<sequence length="176" mass="20345">MGHADKDSDNRSSIKHCPIQTVQNARQVPLLPVPQISDTIERYLQALKPLIPDFQYEKVASYAEKFLSQTANKLQILLEARARTRVNWITDWWLNDMYLEQNCPLPINSNPGMLVHRNYSRSRSENVTLIATIIKSTLRYKTKVENNELHETSGGQMAGSHLCMNQYRNLFTRARD</sequence>
<proteinExistence type="predicted"/>
<evidence type="ECO:0000259" key="6">
    <source>
        <dbReference type="Pfam" id="PF00755"/>
    </source>
</evidence>
<dbReference type="Proteomes" id="UP001158576">
    <property type="component" value="Chromosome 2"/>
</dbReference>
<dbReference type="EMBL" id="OU015567">
    <property type="protein sequence ID" value="CAG5111249.1"/>
    <property type="molecule type" value="Genomic_DNA"/>
</dbReference>
<dbReference type="InterPro" id="IPR000542">
    <property type="entry name" value="Carn_acyl_trans"/>
</dbReference>
<organism evidence="7 8">
    <name type="scientific">Oikopleura dioica</name>
    <name type="common">Tunicate</name>
    <dbReference type="NCBI Taxonomy" id="34765"/>
    <lineage>
        <taxon>Eukaryota</taxon>
        <taxon>Metazoa</taxon>
        <taxon>Chordata</taxon>
        <taxon>Tunicata</taxon>
        <taxon>Appendicularia</taxon>
        <taxon>Copelata</taxon>
        <taxon>Oikopleuridae</taxon>
        <taxon>Oikopleura</taxon>
    </lineage>
</organism>
<evidence type="ECO:0000313" key="7">
    <source>
        <dbReference type="EMBL" id="CAG5111249.1"/>
    </source>
</evidence>
<accession>A0ABN7T538</accession>